<dbReference type="Proteomes" id="UP001056778">
    <property type="component" value="Chromosome 7"/>
</dbReference>
<gene>
    <name evidence="1" type="ORF">MML48_7g00019127</name>
</gene>
<name>A0ACB9SS02_HOLOL</name>
<protein>
    <submittedName>
        <fullName evidence="1">Polycomb-like transcription factor</fullName>
    </submittedName>
</protein>
<keyword evidence="2" id="KW-1185">Reference proteome</keyword>
<organism evidence="1 2">
    <name type="scientific">Holotrichia oblita</name>
    <name type="common">Chafer beetle</name>
    <dbReference type="NCBI Taxonomy" id="644536"/>
    <lineage>
        <taxon>Eukaryota</taxon>
        <taxon>Metazoa</taxon>
        <taxon>Ecdysozoa</taxon>
        <taxon>Arthropoda</taxon>
        <taxon>Hexapoda</taxon>
        <taxon>Insecta</taxon>
        <taxon>Pterygota</taxon>
        <taxon>Neoptera</taxon>
        <taxon>Endopterygota</taxon>
        <taxon>Coleoptera</taxon>
        <taxon>Polyphaga</taxon>
        <taxon>Scarabaeiformia</taxon>
        <taxon>Scarabaeidae</taxon>
        <taxon>Melolonthinae</taxon>
        <taxon>Holotrichia</taxon>
    </lineage>
</organism>
<sequence length="945" mass="106947">MNMSIQSMFDPIPPHVNNTPPVKKESLHIQPKPIEDLTEPIVPCNATTTITEKKLTPPDLKHSQNYNKQKQQQQHDSNVKNASSWSCLAQPSPPQNNSSASNSNSKQQVMDSFKVFQNKAKEKADREKQRLENLELKRQQKEQAEKERLRVENEKRREKEEEDALEKARKAVAEHNQNISSARVEELRSSPGDGSISPGSQSSGSDRIDRDRQRLREQERRKREALANQIDMNMQSDLMAAFEELDETVVPDSTTIVEKDKLEFAPGQDVLLKQKDGRFYLGTVVEVDAIREQCLVKFGDNTDSWSSYKDLTKLSTPEQEDLCVVCKKSAPKNKHEITVCDKCGRGYHQKCHQPEIPAICQKEGSNWMCKRCIAQEPIRQRKTSDYKILRRDSIRKLCSNVDSSSTMEVRSDVKTLPYNIFNVSKSERRENILSVLTNNRNRFKCGREIKKRTTIWGLRIRLPPPAPCVTLPPVGSISEEELKERWQGNRRLQFLPLEESARSQGDGTLIKIVVLDNHMLNVMMGIAYQENSALSETESPCPSPDGEHEDHLDNKLYKVEYGGGCAKRSVPFPKISLKHKKRLLALNVRTRDKILRRQRRKGKDEVKKRKSNMEYHRPKRLSLDSKSTKNRETLPLTPPTSVSAPPTPPASGSSSLGPDIVTEFTESSNTLISQNLSVLGKHPAKLTKSNLTKNNLDTNLNELNTPCDTSGDETSSKSTLDLIIPPPKDFEGKNNPFLALMRGNVEHLKKRSKDAITLPLPLTAVIPGRPVIRPMKRQLSEKDICIGPNGEVKRRRLRRNRSNQLPIYTNSLQTASKTATVVPVRPDAKEWGQRNLRSTLNQNTSPQSQIGNCVDYALNGRRLRQRQDKSQEKEKISNPPTPKPSPVKQEPDISMDDLKSSVNSYFGAAMRIAAGERFSIKAKRIGPTGRTEYLIEWEGPSNGMT</sequence>
<evidence type="ECO:0000313" key="2">
    <source>
        <dbReference type="Proteomes" id="UP001056778"/>
    </source>
</evidence>
<reference evidence="1" key="1">
    <citation type="submission" date="2022-04" db="EMBL/GenBank/DDBJ databases">
        <title>Chromosome-scale genome assembly of Holotrichia oblita Faldermann.</title>
        <authorList>
            <person name="Rongchong L."/>
        </authorList>
    </citation>
    <scope>NUCLEOTIDE SEQUENCE</scope>
    <source>
        <strain evidence="1">81SQS9</strain>
    </source>
</reference>
<dbReference type="EMBL" id="CM043021">
    <property type="protein sequence ID" value="KAI4457990.1"/>
    <property type="molecule type" value="Genomic_DNA"/>
</dbReference>
<evidence type="ECO:0000313" key="1">
    <source>
        <dbReference type="EMBL" id="KAI4457990.1"/>
    </source>
</evidence>
<accession>A0ACB9SS02</accession>
<proteinExistence type="predicted"/>
<comment type="caution">
    <text evidence="1">The sequence shown here is derived from an EMBL/GenBank/DDBJ whole genome shotgun (WGS) entry which is preliminary data.</text>
</comment>